<feature type="compositionally biased region" description="Basic and acidic residues" evidence="1">
    <location>
        <begin position="14"/>
        <end position="24"/>
    </location>
</feature>
<sequence length="56" mass="6367">MIFQNRKPISQIQSEERDTPSAKVQKLEQENRELMLAVTELYEMLLAGKETEGGSA</sequence>
<feature type="region of interest" description="Disordered" evidence="1">
    <location>
        <begin position="1"/>
        <end position="24"/>
    </location>
</feature>
<dbReference type="EMBL" id="CP098755">
    <property type="protein sequence ID" value="USG67459.1"/>
    <property type="molecule type" value="Genomic_DNA"/>
</dbReference>
<protein>
    <recommendedName>
        <fullName evidence="4">Transposase</fullName>
    </recommendedName>
</protein>
<dbReference type="RefSeq" id="WP_251874558.1">
    <property type="nucleotide sequence ID" value="NZ_CP098755.1"/>
</dbReference>
<dbReference type="Proteomes" id="UP001056500">
    <property type="component" value="Chromosome"/>
</dbReference>
<keyword evidence="3" id="KW-1185">Reference proteome</keyword>
<evidence type="ECO:0000256" key="1">
    <source>
        <dbReference type="SAM" id="MobiDB-lite"/>
    </source>
</evidence>
<name>A0ABY4WPY1_9BACL</name>
<evidence type="ECO:0000313" key="2">
    <source>
        <dbReference type="EMBL" id="USG67459.1"/>
    </source>
</evidence>
<proteinExistence type="predicted"/>
<evidence type="ECO:0000313" key="3">
    <source>
        <dbReference type="Proteomes" id="UP001056500"/>
    </source>
</evidence>
<reference evidence="2" key="1">
    <citation type="submission" date="2022-06" db="EMBL/GenBank/DDBJ databases">
        <title>Genome sequencing of Brevibacillus sp. BB3-R1.</title>
        <authorList>
            <person name="Heo J."/>
            <person name="Lee D."/>
            <person name="Won M."/>
            <person name="Han B.-H."/>
            <person name="Hong S.-B."/>
            <person name="Kwon S.-W."/>
        </authorList>
    </citation>
    <scope>NUCLEOTIDE SEQUENCE</scope>
    <source>
        <strain evidence="2">BB3-R1</strain>
    </source>
</reference>
<accession>A0ABY4WPY1</accession>
<gene>
    <name evidence="2" type="ORF">NDK47_09350</name>
</gene>
<evidence type="ECO:0008006" key="4">
    <source>
        <dbReference type="Google" id="ProtNLM"/>
    </source>
</evidence>
<organism evidence="2 3">
    <name type="scientific">Brevibacillus ruminantium</name>
    <dbReference type="NCBI Taxonomy" id="2950604"/>
    <lineage>
        <taxon>Bacteria</taxon>
        <taxon>Bacillati</taxon>
        <taxon>Bacillota</taxon>
        <taxon>Bacilli</taxon>
        <taxon>Bacillales</taxon>
        <taxon>Paenibacillaceae</taxon>
        <taxon>Brevibacillus</taxon>
    </lineage>
</organism>